<gene>
    <name evidence="1" type="ORF">THIOM_002727</name>
</gene>
<dbReference type="Proteomes" id="UP000076962">
    <property type="component" value="Unassembled WGS sequence"/>
</dbReference>
<dbReference type="AlphaFoldDB" id="A0A176S0A1"/>
<accession>A0A176S0A1</accession>
<protein>
    <submittedName>
        <fullName evidence="1">Uncharacterized protein</fullName>
    </submittedName>
</protein>
<proteinExistence type="predicted"/>
<organism evidence="1 2">
    <name type="scientific">Candidatus Thiomargarita nelsonii</name>
    <dbReference type="NCBI Taxonomy" id="1003181"/>
    <lineage>
        <taxon>Bacteria</taxon>
        <taxon>Pseudomonadati</taxon>
        <taxon>Pseudomonadota</taxon>
        <taxon>Gammaproteobacteria</taxon>
        <taxon>Thiotrichales</taxon>
        <taxon>Thiotrichaceae</taxon>
        <taxon>Thiomargarita</taxon>
    </lineage>
</organism>
<keyword evidence="2" id="KW-1185">Reference proteome</keyword>
<sequence length="81" mass="9427">MSRAWQNCLRDCDNNVSRFQRVLELPLFFKISTNKLLPNNNFFAIQLDLTVFRTPSQWVGEYPSFHPSVSCCTSKFCPCFA</sequence>
<name>A0A176S0A1_9GAMM</name>
<reference evidence="1 2" key="1">
    <citation type="submission" date="2016-05" db="EMBL/GenBank/DDBJ databases">
        <title>Single-cell genome of chain-forming Candidatus Thiomargarita nelsonii and comparison to other large sulfur-oxidizing bacteria.</title>
        <authorList>
            <person name="Winkel M."/>
            <person name="Salman V."/>
            <person name="Woyke T."/>
            <person name="Schulz-Vogt H."/>
            <person name="Richter M."/>
            <person name="Flood B."/>
            <person name="Bailey J."/>
            <person name="Amann R."/>
            <person name="Mussmann M."/>
        </authorList>
    </citation>
    <scope>NUCLEOTIDE SEQUENCE [LARGE SCALE GENOMIC DNA]</scope>
    <source>
        <strain evidence="1 2">THI036</strain>
    </source>
</reference>
<dbReference type="EMBL" id="LUTY01001588">
    <property type="protein sequence ID" value="OAD21502.1"/>
    <property type="molecule type" value="Genomic_DNA"/>
</dbReference>
<evidence type="ECO:0000313" key="1">
    <source>
        <dbReference type="EMBL" id="OAD21502.1"/>
    </source>
</evidence>
<evidence type="ECO:0000313" key="2">
    <source>
        <dbReference type="Proteomes" id="UP000076962"/>
    </source>
</evidence>
<comment type="caution">
    <text evidence="1">The sequence shown here is derived from an EMBL/GenBank/DDBJ whole genome shotgun (WGS) entry which is preliminary data.</text>
</comment>